<dbReference type="SUPFAM" id="SSF54373">
    <property type="entry name" value="FAD-linked reductases, C-terminal domain"/>
    <property type="match status" value="1"/>
</dbReference>
<keyword evidence="3" id="KW-1185">Reference proteome</keyword>
<evidence type="ECO:0000313" key="2">
    <source>
        <dbReference type="EMBL" id="MPY61029.1"/>
    </source>
</evidence>
<dbReference type="PRINTS" id="PR00420">
    <property type="entry name" value="RNGMNOXGNASE"/>
</dbReference>
<dbReference type="AlphaFoldDB" id="A0A5N8XNP1"/>
<comment type="caution">
    <text evidence="2">The sequence shown here is derived from an EMBL/GenBank/DDBJ whole genome shotgun (WGS) entry which is preliminary data.</text>
</comment>
<dbReference type="InterPro" id="IPR054707">
    <property type="entry name" value="DhpH_subs-bd"/>
</dbReference>
<dbReference type="SUPFAM" id="SSF51905">
    <property type="entry name" value="FAD/NAD(P)-binding domain"/>
    <property type="match status" value="1"/>
</dbReference>
<keyword evidence="2" id="KW-0503">Monooxygenase</keyword>
<dbReference type="GO" id="GO:0004497">
    <property type="term" value="F:monooxygenase activity"/>
    <property type="evidence" value="ECO:0007669"/>
    <property type="project" value="UniProtKB-KW"/>
</dbReference>
<gene>
    <name evidence="2" type="ORF">FNH08_28975</name>
</gene>
<dbReference type="NCBIfam" id="NF005566">
    <property type="entry name" value="PRK07236.1"/>
    <property type="match status" value="1"/>
</dbReference>
<dbReference type="Pfam" id="PF22607">
    <property type="entry name" value="FAD_binding-like"/>
    <property type="match status" value="1"/>
</dbReference>
<feature type="domain" description="2,6-dihydroxypyridine 3-monooxygenase substrate binding" evidence="1">
    <location>
        <begin position="167"/>
        <end position="292"/>
    </location>
</feature>
<keyword evidence="2" id="KW-0560">Oxidoreductase</keyword>
<organism evidence="2 3">
    <name type="scientific">Streptomyces spongiae</name>
    <dbReference type="NCBI Taxonomy" id="565072"/>
    <lineage>
        <taxon>Bacteria</taxon>
        <taxon>Bacillati</taxon>
        <taxon>Actinomycetota</taxon>
        <taxon>Actinomycetes</taxon>
        <taxon>Kitasatosporales</taxon>
        <taxon>Streptomycetaceae</taxon>
        <taxon>Streptomyces</taxon>
    </lineage>
</organism>
<dbReference type="InterPro" id="IPR036188">
    <property type="entry name" value="FAD/NAD-bd_sf"/>
</dbReference>
<protein>
    <submittedName>
        <fullName evidence="2">Monooxygenase</fullName>
    </submittedName>
</protein>
<reference evidence="2 3" key="1">
    <citation type="submission" date="2019-07" db="EMBL/GenBank/DDBJ databases">
        <title>New species of Amycolatopsis and Streptomyces.</title>
        <authorList>
            <person name="Duangmal K."/>
            <person name="Teo W.F.A."/>
            <person name="Lipun K."/>
        </authorList>
    </citation>
    <scope>NUCLEOTIDE SEQUENCE [LARGE SCALE GENOMIC DNA]</scope>
    <source>
        <strain evidence="2 3">NBRC 106415</strain>
    </source>
</reference>
<evidence type="ECO:0000313" key="3">
    <source>
        <dbReference type="Proteomes" id="UP000400924"/>
    </source>
</evidence>
<accession>A0A5N8XNP1</accession>
<dbReference type="RefSeq" id="WP_152774480.1">
    <property type="nucleotide sequence ID" value="NZ_VJZC01000264.1"/>
</dbReference>
<proteinExistence type="predicted"/>
<name>A0A5N8XNP1_9ACTN</name>
<dbReference type="OrthoDB" id="9782160at2"/>
<dbReference type="Proteomes" id="UP000400924">
    <property type="component" value="Unassembled WGS sequence"/>
</dbReference>
<dbReference type="EMBL" id="VJZC01000264">
    <property type="protein sequence ID" value="MPY61029.1"/>
    <property type="molecule type" value="Genomic_DNA"/>
</dbReference>
<dbReference type="PANTHER" id="PTHR47469:SF2">
    <property type="entry name" value="OS06G0597600 PROTEIN"/>
    <property type="match status" value="1"/>
</dbReference>
<sequence length="393" mass="42702">MREPKSRRAVVVGGSIGGLTTALLLRDLGWDVDVFERSTRNDARGGGIVLQPDTIRWFTERSTQALESLTTSTNLVQYLGGDNNVTHREYAQWSYSSWATLHSALLRDFGVERYRRGHRAVAVTQDASTATVEFDNGSFATGDLVVFADGVNSVGRHYVSPNTSIRYSGYIGWRGLVPERLLSSETSAVLGSSVTYAVVPDSHIVMYPVPSPITDGRTERLMNFVWYRNVPAGRRLDQFVGGASDGVLSLHPEQVPRIEVERMQTDAARDLPPAAAEVASRCVAPYVQVVSDIRAAQMVRGRVAILGDAACAARPHAAAGTAKAAADAWSLATAIEKAGGNLDQALQVWEPVQLALSAQLESRVQAMGERAQFDNSWRPEDPELRFGLYGPGT</sequence>
<dbReference type="InterPro" id="IPR053212">
    <property type="entry name" value="DHP_3-monooxygenase"/>
</dbReference>
<dbReference type="PANTHER" id="PTHR47469">
    <property type="entry name" value="MONOOXYGENASE-LIKE"/>
    <property type="match status" value="1"/>
</dbReference>
<dbReference type="Gene3D" id="3.50.50.60">
    <property type="entry name" value="FAD/NAD(P)-binding domain"/>
    <property type="match status" value="2"/>
</dbReference>
<evidence type="ECO:0000259" key="1">
    <source>
        <dbReference type="Pfam" id="PF22607"/>
    </source>
</evidence>